<proteinExistence type="predicted"/>
<accession>C7RMB3</accession>
<reference evidence="1" key="1">
    <citation type="submission" date="2009-08" db="EMBL/GenBank/DDBJ databases">
        <authorList>
            <consortium name="US DOE Joint Genome Institute"/>
            <person name="Lucas S."/>
            <person name="Copeland A."/>
            <person name="Lapidus A."/>
            <person name="Glavina del Rio T."/>
            <person name="Dalin E."/>
            <person name="Tice H."/>
            <person name="Bruce D."/>
            <person name="Barry K."/>
            <person name="Pitluck S."/>
            <person name="Lowry S."/>
            <person name="Larimer F."/>
            <person name="Land M."/>
            <person name="Hauser L."/>
            <person name="Kyrpides N."/>
            <person name="Ivanova N."/>
            <person name="McMahon K.D."/>
            <person name="Hugenholtz P."/>
        </authorList>
    </citation>
    <scope>NUCLEOTIDE SEQUENCE</scope>
    <source>
        <strain evidence="1">UW-1</strain>
    </source>
</reference>
<dbReference type="KEGG" id="app:CAP2UW1_3943"/>
<organism evidence="1">
    <name type="scientific">Accumulibacter regalis</name>
    <dbReference type="NCBI Taxonomy" id="522306"/>
    <lineage>
        <taxon>Bacteria</taxon>
        <taxon>Pseudomonadati</taxon>
        <taxon>Pseudomonadota</taxon>
        <taxon>Betaproteobacteria</taxon>
        <taxon>Candidatus Accumulibacter</taxon>
    </lineage>
</organism>
<dbReference type="AlphaFoldDB" id="C7RMB3"/>
<dbReference type="EMBL" id="CP001715">
    <property type="protein sequence ID" value="ACV37191.1"/>
    <property type="molecule type" value="Genomic_DNA"/>
</dbReference>
<sequence precursor="true">MRGLLRLTILSLTSVLAQLLAYPLMPAWCPGGNNANWRN</sequence>
<gene>
    <name evidence="1" type="ordered locus">CAP2UW1_3943</name>
</gene>
<evidence type="ECO:0000313" key="1">
    <source>
        <dbReference type="EMBL" id="ACV37191.1"/>
    </source>
</evidence>
<protein>
    <submittedName>
        <fullName evidence="1">Uncharacterized protein</fullName>
    </submittedName>
</protein>
<reference evidence="1" key="2">
    <citation type="submission" date="2009-09" db="EMBL/GenBank/DDBJ databases">
        <title>Complete sequence of chromosome of Candidatus Accumulibacter phosphatis clade IIA str. UW-1.</title>
        <authorList>
            <consortium name="US DOE Joint Genome Institute"/>
            <person name="Martin H.G."/>
            <person name="Ivanova N."/>
            <person name="Kunin V."/>
            <person name="Warnecke F."/>
            <person name="Barry K."/>
            <person name="He S."/>
            <person name="Salamov A."/>
            <person name="Szeto E."/>
            <person name="Dalin E."/>
            <person name="Pangilinan J.L."/>
            <person name="Lapidus A."/>
            <person name="Lowry S."/>
            <person name="Kyrpides N.C."/>
            <person name="McMahon K.D."/>
            <person name="Hugenholtz P."/>
        </authorList>
    </citation>
    <scope>NUCLEOTIDE SEQUENCE [LARGE SCALE GENOMIC DNA]</scope>
    <source>
        <strain evidence="1">UW-1</strain>
    </source>
</reference>
<dbReference type="HOGENOM" id="CLU_3303042_0_0_4"/>
<name>C7RMB3_ACCRE</name>